<dbReference type="PANTHER" id="PTHR38731">
    <property type="entry name" value="LIPL45-RELATED LIPOPROTEIN-RELATED"/>
    <property type="match status" value="1"/>
</dbReference>
<evidence type="ECO:0000313" key="2">
    <source>
        <dbReference type="EMBL" id="MDT0602467.1"/>
    </source>
</evidence>
<evidence type="ECO:0000259" key="1">
    <source>
        <dbReference type="Pfam" id="PF04773"/>
    </source>
</evidence>
<proteinExistence type="predicted"/>
<dbReference type="InterPro" id="IPR006860">
    <property type="entry name" value="FecR"/>
</dbReference>
<accession>A0ABU2ZX11</accession>
<protein>
    <submittedName>
        <fullName evidence="2">FecR family protein</fullName>
    </submittedName>
</protein>
<dbReference type="EMBL" id="JAVRIF010000001">
    <property type="protein sequence ID" value="MDT0602467.1"/>
    <property type="molecule type" value="Genomic_DNA"/>
</dbReference>
<name>A0ABU2ZX11_9GAMM</name>
<dbReference type="Proteomes" id="UP001266357">
    <property type="component" value="Unassembled WGS sequence"/>
</dbReference>
<evidence type="ECO:0000313" key="3">
    <source>
        <dbReference type="Proteomes" id="UP001266357"/>
    </source>
</evidence>
<feature type="domain" description="FecR protein" evidence="1">
    <location>
        <begin position="56"/>
        <end position="156"/>
    </location>
</feature>
<reference evidence="2 3" key="1">
    <citation type="submission" date="2023-09" db="EMBL/GenBank/DDBJ databases">
        <authorList>
            <person name="Rey-Velasco X."/>
        </authorList>
    </citation>
    <scope>NUCLEOTIDE SEQUENCE [LARGE SCALE GENOMIC DNA]</scope>
    <source>
        <strain evidence="2 3">W431</strain>
    </source>
</reference>
<dbReference type="RefSeq" id="WP_311576759.1">
    <property type="nucleotide sequence ID" value="NZ_JAVRIF010000001.1"/>
</dbReference>
<dbReference type="PANTHER" id="PTHR38731:SF1">
    <property type="entry name" value="FECR PROTEIN DOMAIN-CONTAINING PROTEIN"/>
    <property type="match status" value="1"/>
</dbReference>
<organism evidence="2 3">
    <name type="scientific">Thalassotalea castellviae</name>
    <dbReference type="NCBI Taxonomy" id="3075612"/>
    <lineage>
        <taxon>Bacteria</taxon>
        <taxon>Pseudomonadati</taxon>
        <taxon>Pseudomonadota</taxon>
        <taxon>Gammaproteobacteria</taxon>
        <taxon>Alteromonadales</taxon>
        <taxon>Colwelliaceae</taxon>
        <taxon>Thalassotalea</taxon>
    </lineage>
</organism>
<keyword evidence="3" id="KW-1185">Reference proteome</keyword>
<comment type="caution">
    <text evidence="2">The sequence shown here is derived from an EMBL/GenBank/DDBJ whole genome shotgun (WGS) entry which is preliminary data.</text>
</comment>
<dbReference type="Pfam" id="PF04773">
    <property type="entry name" value="FecR"/>
    <property type="match status" value="1"/>
</dbReference>
<sequence>MNKLLVVFTTYVFFLPVLQASENAGKTIMAKGSVNAEMNQNIRELSRRSPIFTEDLVKTAINSATQLRMIDGGLLSIQQQSQLAINQYEFNQETHHGNVSMSLIKGGLRTITGSLNKASGNYTMQTPVASIGVRGTHYEAELLDGDLYLATWEGIIDIDVLAGTENQQFSLGPELPHKFAIVRVDGSVEFLLTVPAVFSEGHSHDLAENTVMTVRTDDILPTSDSLFIGDEIYYASALENKGAQTFFGNELQVSTLGLEPEISRSGEILFSELEQSSVVSSSGEISDLAISMNINFDTARVSNGQISFNDNGGEWFAAMDGIIEQGELDLSINFASHNNALASGEINGYLINQGHGVLGSFTLAELLNPEVNAGGSFLLNSHE</sequence>
<gene>
    <name evidence="2" type="ORF">RM573_02555</name>
</gene>